<proteinExistence type="predicted"/>
<reference evidence="4 5" key="1">
    <citation type="journal article" date="2011" name="Mol. Biol. Evol.">
        <title>Comparative genomic analysis of fruiting body formation in Myxococcales.</title>
        <authorList>
            <person name="Huntley S."/>
            <person name="Hamann N."/>
            <person name="Wegener-Feldbrugge S."/>
            <person name="Treuner-Lange A."/>
            <person name="Kube M."/>
            <person name="Reinhardt R."/>
            <person name="Klages S."/>
            <person name="Muller R."/>
            <person name="Ronning C.M."/>
            <person name="Nierman W.C."/>
            <person name="Sogaard-Andersen L."/>
        </authorList>
    </citation>
    <scope>NUCLEOTIDE SEQUENCE [LARGE SCALE GENOMIC DNA]</scope>
    <source>
        <strain evidence="4 5">DW4/3-1</strain>
    </source>
</reference>
<dbReference type="CDD" id="cd00118">
    <property type="entry name" value="LysM"/>
    <property type="match status" value="1"/>
</dbReference>
<dbReference type="AlphaFoldDB" id="E3FDP5"/>
<feature type="domain" description="LysM" evidence="3">
    <location>
        <begin position="12"/>
        <end position="57"/>
    </location>
</feature>
<dbReference type="HOGENOM" id="CLU_1179198_0_0_7"/>
<dbReference type="CAZy" id="CBM50">
    <property type="family name" value="Carbohydrate-Binding Module Family 50"/>
</dbReference>
<dbReference type="InterPro" id="IPR036779">
    <property type="entry name" value="LysM_dom_sf"/>
</dbReference>
<evidence type="ECO:0000256" key="2">
    <source>
        <dbReference type="SAM" id="MobiDB-lite"/>
    </source>
</evidence>
<name>E3FDP5_STIAD</name>
<feature type="compositionally biased region" description="Low complexity" evidence="2">
    <location>
        <begin position="78"/>
        <end position="93"/>
    </location>
</feature>
<evidence type="ECO:0000259" key="3">
    <source>
        <dbReference type="PROSITE" id="PS51782"/>
    </source>
</evidence>
<dbReference type="Proteomes" id="UP000001351">
    <property type="component" value="Chromosome"/>
</dbReference>
<gene>
    <name evidence="4" type="ordered locus">STAUR_2320</name>
</gene>
<evidence type="ECO:0000313" key="5">
    <source>
        <dbReference type="Proteomes" id="UP000001351"/>
    </source>
</evidence>
<keyword evidence="5" id="KW-1185">Reference proteome</keyword>
<organism evidence="4 5">
    <name type="scientific">Stigmatella aurantiaca (strain DW4/3-1)</name>
    <dbReference type="NCBI Taxonomy" id="378806"/>
    <lineage>
        <taxon>Bacteria</taxon>
        <taxon>Pseudomonadati</taxon>
        <taxon>Myxococcota</taxon>
        <taxon>Myxococcia</taxon>
        <taxon>Myxococcales</taxon>
        <taxon>Cystobacterineae</taxon>
        <taxon>Archangiaceae</taxon>
        <taxon>Stigmatella</taxon>
    </lineage>
</organism>
<dbReference type="RefSeq" id="WP_013375159.1">
    <property type="nucleotide sequence ID" value="NC_014623.1"/>
</dbReference>
<dbReference type="Gene3D" id="3.90.1720.10">
    <property type="entry name" value="endopeptidase domain like (from Nostoc punctiforme)"/>
    <property type="match status" value="1"/>
</dbReference>
<protein>
    <submittedName>
        <fullName evidence="4">LysM domain protein, Peptidoglycan-binding protein</fullName>
    </submittedName>
</protein>
<dbReference type="KEGG" id="sur:STAUR_2320"/>
<dbReference type="SUPFAM" id="SSF54106">
    <property type="entry name" value="LysM domain"/>
    <property type="match status" value="1"/>
</dbReference>
<dbReference type="EMBL" id="CP002271">
    <property type="protein sequence ID" value="ADO70124.1"/>
    <property type="molecule type" value="Genomic_DNA"/>
</dbReference>
<dbReference type="Gene3D" id="3.10.350.10">
    <property type="entry name" value="LysM domain"/>
    <property type="match status" value="1"/>
</dbReference>
<evidence type="ECO:0000313" key="4">
    <source>
        <dbReference type="EMBL" id="ADO70124.1"/>
    </source>
</evidence>
<keyword evidence="1" id="KW-0732">Signal</keyword>
<feature type="region of interest" description="Disordered" evidence="2">
    <location>
        <begin position="54"/>
        <end position="107"/>
    </location>
</feature>
<dbReference type="InterPro" id="IPR038765">
    <property type="entry name" value="Papain-like_cys_pep_sf"/>
</dbReference>
<dbReference type="Pfam" id="PF01476">
    <property type="entry name" value="LysM"/>
    <property type="match status" value="1"/>
</dbReference>
<dbReference type="PROSITE" id="PS51782">
    <property type="entry name" value="LYSM"/>
    <property type="match status" value="1"/>
</dbReference>
<dbReference type="OrthoDB" id="9815778at2"/>
<dbReference type="STRING" id="378806.STAUR_2320"/>
<evidence type="ECO:0000256" key="1">
    <source>
        <dbReference type="ARBA" id="ARBA00022729"/>
    </source>
</evidence>
<dbReference type="SMART" id="SM00257">
    <property type="entry name" value="LysM"/>
    <property type="match status" value="1"/>
</dbReference>
<accession>E3FDP5</accession>
<dbReference type="SUPFAM" id="SSF54001">
    <property type="entry name" value="Cysteine proteinases"/>
    <property type="match status" value="1"/>
</dbReference>
<dbReference type="InterPro" id="IPR018392">
    <property type="entry name" value="LysM"/>
</dbReference>
<dbReference type="eggNOG" id="COG1388">
    <property type="taxonomic scope" value="Bacteria"/>
</dbReference>
<sequence>MGTAAISNQKPSVHNIQYGETLSGIARANKTTVSALMKANPQIKDANKIYAGKPLNIPGRTDSFEAAKPSRPGGAGRPSTPSTQAPSTTGPASQGPKGSPFDIAKSHLGKNAGSLKMEKNGVGSDMEDWVPNNVNCANFVSACLEQAGQIKNSQHHNAVTGLQANLDKDPNFKRVSLAQAKPGDVVSMKTPGGHHVVMFAGMKNGKPQFIGSNNVNADGSQRISLSSMNYPIMSIHQYRG</sequence>